<keyword evidence="4 7" id="KW-0694">RNA-binding</keyword>
<feature type="active site" description="Proton acceptor" evidence="7">
    <location>
        <position position="19"/>
    </location>
</feature>
<dbReference type="FunFam" id="3.40.50.1470:FF:000001">
    <property type="entry name" value="Peptidyl-tRNA hydrolase"/>
    <property type="match status" value="1"/>
</dbReference>
<dbReference type="EC" id="3.1.1.29" evidence="1 7"/>
<dbReference type="NCBIfam" id="TIGR00447">
    <property type="entry name" value="pth"/>
    <property type="match status" value="1"/>
</dbReference>
<dbReference type="PANTHER" id="PTHR17224">
    <property type="entry name" value="PEPTIDYL-TRNA HYDROLASE"/>
    <property type="match status" value="1"/>
</dbReference>
<name>A0A5C6CIY3_9BACT</name>
<dbReference type="InterPro" id="IPR001328">
    <property type="entry name" value="Pept_tRNA_hydro"/>
</dbReference>
<keyword evidence="3 7" id="KW-0378">Hydrolase</keyword>
<feature type="site" description="Stabilizes the basic form of H active site to accept a proton" evidence="7">
    <location>
        <position position="91"/>
    </location>
</feature>
<comment type="subunit">
    <text evidence="7">Monomer.</text>
</comment>
<dbReference type="GO" id="GO:0005737">
    <property type="term" value="C:cytoplasm"/>
    <property type="evidence" value="ECO:0007669"/>
    <property type="project" value="UniProtKB-SubCell"/>
</dbReference>
<dbReference type="SUPFAM" id="SSF53178">
    <property type="entry name" value="Peptidyl-tRNA hydrolase-like"/>
    <property type="match status" value="1"/>
</dbReference>
<reference evidence="10 11" key="1">
    <citation type="submission" date="2019-02" db="EMBL/GenBank/DDBJ databases">
        <title>Deep-cultivation of Planctomycetes and their phenomic and genomic characterization uncovers novel biology.</title>
        <authorList>
            <person name="Wiegand S."/>
            <person name="Jogler M."/>
            <person name="Boedeker C."/>
            <person name="Pinto D."/>
            <person name="Vollmers J."/>
            <person name="Rivas-Marin E."/>
            <person name="Kohn T."/>
            <person name="Peeters S.H."/>
            <person name="Heuer A."/>
            <person name="Rast P."/>
            <person name="Oberbeckmann S."/>
            <person name="Bunk B."/>
            <person name="Jeske O."/>
            <person name="Meyerdierks A."/>
            <person name="Storesund J.E."/>
            <person name="Kallscheuer N."/>
            <person name="Luecker S."/>
            <person name="Lage O.M."/>
            <person name="Pohl T."/>
            <person name="Merkel B.J."/>
            <person name="Hornburger P."/>
            <person name="Mueller R.-W."/>
            <person name="Bruemmer F."/>
            <person name="Labrenz M."/>
            <person name="Spormann A.M."/>
            <person name="Op Den Camp H."/>
            <person name="Overmann J."/>
            <person name="Amann R."/>
            <person name="Jetten M.S.M."/>
            <person name="Mascher T."/>
            <person name="Medema M.H."/>
            <person name="Devos D.P."/>
            <person name="Kaster A.-K."/>
            <person name="Ovreas L."/>
            <person name="Rohde M."/>
            <person name="Galperin M.Y."/>
            <person name="Jogler C."/>
        </authorList>
    </citation>
    <scope>NUCLEOTIDE SEQUENCE [LARGE SCALE GENOMIC DNA]</scope>
    <source>
        <strain evidence="10 11">Pla52o</strain>
    </source>
</reference>
<dbReference type="InterPro" id="IPR036416">
    <property type="entry name" value="Pept_tRNA_hydro_sf"/>
</dbReference>
<dbReference type="HAMAP" id="MF_00083">
    <property type="entry name" value="Pept_tRNA_hydro_bact"/>
    <property type="match status" value="1"/>
</dbReference>
<sequence length="194" mass="21446">MKLIVGLGNPGQKYEQTRHNVGFMAANKVAALISASPSKVRFEGHWAEGNYRGEKLAILWPQTFMNASGQSVRKALDFFKLTPEEMVVLCDDLNLPCGRLRLKRSGSSGGQKGLADIIRHLGAESFPRLRIGIDRPPEGWEVVDYVLGKFNKSEQATIEEATTRAAYATMDWATLGITQTMTEYNGAVDTKPKK</sequence>
<dbReference type="Proteomes" id="UP000316304">
    <property type="component" value="Unassembled WGS sequence"/>
</dbReference>
<dbReference type="PANTHER" id="PTHR17224:SF1">
    <property type="entry name" value="PEPTIDYL-TRNA HYDROLASE"/>
    <property type="match status" value="1"/>
</dbReference>
<dbReference type="AlphaFoldDB" id="A0A5C6CIY3"/>
<dbReference type="Gene3D" id="3.40.50.1470">
    <property type="entry name" value="Peptidyl-tRNA hydrolase"/>
    <property type="match status" value="1"/>
</dbReference>
<comment type="function">
    <text evidence="7">Catalyzes the release of premature peptidyl moieties from peptidyl-tRNA molecules trapped in stalled 50S ribosomal subunits, and thus maintains levels of free tRNAs and 50S ribosomes.</text>
</comment>
<keyword evidence="7" id="KW-0963">Cytoplasm</keyword>
<evidence type="ECO:0000256" key="7">
    <source>
        <dbReference type="HAMAP-Rule" id="MF_00083"/>
    </source>
</evidence>
<dbReference type="EMBL" id="SJPT01000003">
    <property type="protein sequence ID" value="TWU24095.1"/>
    <property type="molecule type" value="Genomic_DNA"/>
</dbReference>
<accession>A0A5C6CIY3</accession>
<evidence type="ECO:0000256" key="5">
    <source>
        <dbReference type="ARBA" id="ARBA00038063"/>
    </source>
</evidence>
<dbReference type="GO" id="GO:0004045">
    <property type="term" value="F:peptidyl-tRNA hydrolase activity"/>
    <property type="evidence" value="ECO:0007669"/>
    <property type="project" value="UniProtKB-UniRule"/>
</dbReference>
<comment type="similarity">
    <text evidence="5 7 9">Belongs to the PTH family.</text>
</comment>
<keyword evidence="2 7" id="KW-0820">tRNA-binding</keyword>
<feature type="site" description="Discriminates between blocked and unblocked aminoacyl-tRNA" evidence="7">
    <location>
        <position position="9"/>
    </location>
</feature>
<dbReference type="PROSITE" id="PS01195">
    <property type="entry name" value="PEPT_TRNA_HYDROL_1"/>
    <property type="match status" value="1"/>
</dbReference>
<proteinExistence type="inferred from homology"/>
<comment type="caution">
    <text evidence="7">Lacks conserved residue(s) required for the propagation of feature annotation.</text>
</comment>
<keyword evidence="11" id="KW-1185">Reference proteome</keyword>
<evidence type="ECO:0000256" key="3">
    <source>
        <dbReference type="ARBA" id="ARBA00022801"/>
    </source>
</evidence>
<comment type="subcellular location">
    <subcellularLocation>
        <location evidence="7">Cytoplasm</location>
    </subcellularLocation>
</comment>
<evidence type="ECO:0000256" key="1">
    <source>
        <dbReference type="ARBA" id="ARBA00013260"/>
    </source>
</evidence>
<dbReference type="CDD" id="cd00462">
    <property type="entry name" value="PTH"/>
    <property type="match status" value="1"/>
</dbReference>
<feature type="binding site" evidence="7">
    <location>
        <position position="66"/>
    </location>
    <ligand>
        <name>tRNA</name>
        <dbReference type="ChEBI" id="CHEBI:17843"/>
    </ligand>
</feature>
<comment type="function">
    <text evidence="7">Hydrolyzes ribosome-free peptidyl-tRNAs (with 1 or more amino acids incorporated), which drop off the ribosome during protein synthesis, or as a result of ribosome stalling.</text>
</comment>
<evidence type="ECO:0000313" key="11">
    <source>
        <dbReference type="Proteomes" id="UP000316304"/>
    </source>
</evidence>
<comment type="catalytic activity">
    <reaction evidence="7 8">
        <text>an N-acyl-L-alpha-aminoacyl-tRNA + H2O = an N-acyl-L-amino acid + a tRNA + H(+)</text>
        <dbReference type="Rhea" id="RHEA:54448"/>
        <dbReference type="Rhea" id="RHEA-COMP:10123"/>
        <dbReference type="Rhea" id="RHEA-COMP:13883"/>
        <dbReference type="ChEBI" id="CHEBI:15377"/>
        <dbReference type="ChEBI" id="CHEBI:15378"/>
        <dbReference type="ChEBI" id="CHEBI:59874"/>
        <dbReference type="ChEBI" id="CHEBI:78442"/>
        <dbReference type="ChEBI" id="CHEBI:138191"/>
        <dbReference type="EC" id="3.1.1.29"/>
    </reaction>
</comment>
<evidence type="ECO:0000256" key="8">
    <source>
        <dbReference type="RuleBase" id="RU000673"/>
    </source>
</evidence>
<protein>
    <recommendedName>
        <fullName evidence="6 7">Peptidyl-tRNA hydrolase</fullName>
        <shortName evidence="7">Pth</shortName>
        <ecNumber evidence="1 7">3.1.1.29</ecNumber>
    </recommendedName>
</protein>
<comment type="caution">
    <text evidence="10">The sequence shown here is derived from an EMBL/GenBank/DDBJ whole genome shotgun (WGS) entry which is preliminary data.</text>
</comment>
<evidence type="ECO:0000256" key="4">
    <source>
        <dbReference type="ARBA" id="ARBA00022884"/>
    </source>
</evidence>
<evidence type="ECO:0000256" key="6">
    <source>
        <dbReference type="ARBA" id="ARBA00050038"/>
    </source>
</evidence>
<dbReference type="InterPro" id="IPR018171">
    <property type="entry name" value="Pept_tRNA_hydro_CS"/>
</dbReference>
<evidence type="ECO:0000256" key="9">
    <source>
        <dbReference type="RuleBase" id="RU004320"/>
    </source>
</evidence>
<dbReference type="RefSeq" id="WP_146594346.1">
    <property type="nucleotide sequence ID" value="NZ_SJPT01000003.1"/>
</dbReference>
<dbReference type="GO" id="GO:0072344">
    <property type="term" value="P:rescue of stalled ribosome"/>
    <property type="evidence" value="ECO:0007669"/>
    <property type="project" value="UniProtKB-UniRule"/>
</dbReference>
<gene>
    <name evidence="7 10" type="primary">pth</name>
    <name evidence="10" type="ORF">Pla52o_20180</name>
</gene>
<organism evidence="10 11">
    <name type="scientific">Novipirellula galeiformis</name>
    <dbReference type="NCBI Taxonomy" id="2528004"/>
    <lineage>
        <taxon>Bacteria</taxon>
        <taxon>Pseudomonadati</taxon>
        <taxon>Planctomycetota</taxon>
        <taxon>Planctomycetia</taxon>
        <taxon>Pirellulales</taxon>
        <taxon>Pirellulaceae</taxon>
        <taxon>Novipirellula</taxon>
    </lineage>
</organism>
<dbReference type="Pfam" id="PF01195">
    <property type="entry name" value="Pept_tRNA_hydro"/>
    <property type="match status" value="1"/>
</dbReference>
<evidence type="ECO:0000256" key="2">
    <source>
        <dbReference type="ARBA" id="ARBA00022555"/>
    </source>
</evidence>
<evidence type="ECO:0000313" key="10">
    <source>
        <dbReference type="EMBL" id="TWU24095.1"/>
    </source>
</evidence>
<feature type="binding site" evidence="7">
    <location>
        <position position="14"/>
    </location>
    <ligand>
        <name>tRNA</name>
        <dbReference type="ChEBI" id="CHEBI:17843"/>
    </ligand>
</feature>
<dbReference type="GO" id="GO:0006515">
    <property type="term" value="P:protein quality control for misfolded or incompletely synthesized proteins"/>
    <property type="evidence" value="ECO:0007669"/>
    <property type="project" value="UniProtKB-UniRule"/>
</dbReference>
<feature type="binding site" evidence="7">
    <location>
        <position position="64"/>
    </location>
    <ligand>
        <name>tRNA</name>
        <dbReference type="ChEBI" id="CHEBI:17843"/>
    </ligand>
</feature>
<dbReference type="OrthoDB" id="9800507at2"/>
<dbReference type="GO" id="GO:0000049">
    <property type="term" value="F:tRNA binding"/>
    <property type="evidence" value="ECO:0007669"/>
    <property type="project" value="UniProtKB-UniRule"/>
</dbReference>